<keyword evidence="2" id="KW-1185">Reference proteome</keyword>
<sequence>MNGKVELIGALGSVLVSGMPGCVSGFMPVGMEAIAAQWVSNEPGMCAAMGGEPIGEMHPINPSVYCCQPLPTE</sequence>
<dbReference type="RefSeq" id="WP_170320034.1">
    <property type="nucleotide sequence ID" value="NZ_WJIE01000036.1"/>
</dbReference>
<evidence type="ECO:0000313" key="2">
    <source>
        <dbReference type="Proteomes" id="UP000440224"/>
    </source>
</evidence>
<dbReference type="Proteomes" id="UP000440224">
    <property type="component" value="Unassembled WGS sequence"/>
</dbReference>
<reference evidence="1 2" key="1">
    <citation type="submission" date="2019-10" db="EMBL/GenBank/DDBJ databases">
        <title>A soil myxobacterium in the family Polyangiaceae.</title>
        <authorList>
            <person name="Li Y."/>
            <person name="Wang J."/>
        </authorList>
    </citation>
    <scope>NUCLEOTIDE SEQUENCE [LARGE SCALE GENOMIC DNA]</scope>
    <source>
        <strain evidence="1 2">DSM 14734</strain>
    </source>
</reference>
<protein>
    <submittedName>
        <fullName evidence="1">Uncharacterized protein</fullName>
    </submittedName>
</protein>
<evidence type="ECO:0000313" key="1">
    <source>
        <dbReference type="EMBL" id="MRG98531.1"/>
    </source>
</evidence>
<accession>A0A6N7QCC1</accession>
<comment type="caution">
    <text evidence="1">The sequence shown here is derived from an EMBL/GenBank/DDBJ whole genome shotgun (WGS) entry which is preliminary data.</text>
</comment>
<name>A0A6N7QCC1_9BACT</name>
<organism evidence="1 2">
    <name type="scientific">Polyangium spumosum</name>
    <dbReference type="NCBI Taxonomy" id="889282"/>
    <lineage>
        <taxon>Bacteria</taxon>
        <taxon>Pseudomonadati</taxon>
        <taxon>Myxococcota</taxon>
        <taxon>Polyangia</taxon>
        <taxon>Polyangiales</taxon>
        <taxon>Polyangiaceae</taxon>
        <taxon>Polyangium</taxon>
    </lineage>
</organism>
<proteinExistence type="predicted"/>
<dbReference type="EMBL" id="WJIE01000036">
    <property type="protein sequence ID" value="MRG98531.1"/>
    <property type="molecule type" value="Genomic_DNA"/>
</dbReference>
<gene>
    <name evidence="1" type="ORF">GF068_42455</name>
</gene>
<dbReference type="AlphaFoldDB" id="A0A6N7QCC1"/>